<dbReference type="PANTHER" id="PTHR47780">
    <property type="entry name" value="PROTEIN SET DOMAIN GROUP 41"/>
    <property type="match status" value="1"/>
</dbReference>
<dbReference type="AlphaFoldDB" id="A0A8S0V4H9"/>
<dbReference type="PANTHER" id="PTHR47780:SF1">
    <property type="entry name" value="PROTEIN SET DOMAIN GROUP 41"/>
    <property type="match status" value="1"/>
</dbReference>
<name>A0A8S0V4H9_OLEEU</name>
<dbReference type="Gramene" id="OE9A027192T1">
    <property type="protein sequence ID" value="OE9A027192C1"/>
    <property type="gene ID" value="OE9A027192"/>
</dbReference>
<dbReference type="SUPFAM" id="SSF82199">
    <property type="entry name" value="SET domain"/>
    <property type="match status" value="1"/>
</dbReference>
<protein>
    <submittedName>
        <fullName evidence="1">SET DOMAIN GROUP 41</fullName>
    </submittedName>
</protein>
<dbReference type="CDD" id="cd20071">
    <property type="entry name" value="SET_SMYD"/>
    <property type="match status" value="1"/>
</dbReference>
<dbReference type="Proteomes" id="UP000594638">
    <property type="component" value="Unassembled WGS sequence"/>
</dbReference>
<dbReference type="Gene3D" id="2.170.270.10">
    <property type="entry name" value="SET domain"/>
    <property type="match status" value="1"/>
</dbReference>
<gene>
    <name evidence="1" type="ORF">OLEA9_A027192</name>
</gene>
<sequence>MERQASEDIPIGKDLVPPLLPLAAALHNSTLPTHCAACFSPLPPQPFELFTPPVSQISHHVPDGTPTLLYCSPQCSSLDSSLHFSSAEGQLLSHLHEKPSSELPESSDLRLSLRLLYKFEQEKDLRTLSGLENNDNHCLFQETDNKDGPDEYLEIKEQPNVDMENWNQDNGVWERIAGLMTNRERLIFQEDKNDHLQETGNREDLDENVKNSSEKDPFLKWIRNGAKLMAMARRMQGGDINVNVVAPEEYVVEEMVLCLVLTNAVEVLDKSGCNVGVAVYGTVFSWFNHSCSPNAWYRFLTGSEHTDDLESRISLSTMENGNEILIEGKKAYGPRVIVRSIKAIKEGEGVTIAYTDVFQPKKMRQFMLWTKYRFNCCCKRCSAEPASYVDCALQAIYAIKVDCLEKISDHDPYRDEEIDNLTDFIDNVINHYLCFGDPKSCCEKLENLLSHGYVVEPKGAESHQILKLHPFHHLSLNAYATLASMYKVCTSDLLALDSGIEGHNFEAFNMHRTSVAYSLLLAGVADHLFTFESSFIVSVANSWKNAGESLLSFAKCSSWNLYLKSRPVNSELSSILTPKCPHCSLVDSFEASFNGQDQNVQFEKITRQFCSCIATITSKVWRSLISEGSYLKAIENPIEFSWLAPPDSFKIADFGAHFAKIDMGKGLSRCEAMECTNQDRTDLILLGFHCLRYGAFLSSICYGSYP</sequence>
<evidence type="ECO:0000313" key="2">
    <source>
        <dbReference type="Proteomes" id="UP000594638"/>
    </source>
</evidence>
<dbReference type="InterPro" id="IPR046341">
    <property type="entry name" value="SET_dom_sf"/>
</dbReference>
<reference evidence="1 2" key="1">
    <citation type="submission" date="2019-12" db="EMBL/GenBank/DDBJ databases">
        <authorList>
            <person name="Alioto T."/>
            <person name="Alioto T."/>
            <person name="Gomez Garrido J."/>
        </authorList>
    </citation>
    <scope>NUCLEOTIDE SEQUENCE [LARGE SCALE GENOMIC DNA]</scope>
</reference>
<keyword evidence="2" id="KW-1185">Reference proteome</keyword>
<proteinExistence type="predicted"/>
<organism evidence="1 2">
    <name type="scientific">Olea europaea subsp. europaea</name>
    <dbReference type="NCBI Taxonomy" id="158383"/>
    <lineage>
        <taxon>Eukaryota</taxon>
        <taxon>Viridiplantae</taxon>
        <taxon>Streptophyta</taxon>
        <taxon>Embryophyta</taxon>
        <taxon>Tracheophyta</taxon>
        <taxon>Spermatophyta</taxon>
        <taxon>Magnoliopsida</taxon>
        <taxon>eudicotyledons</taxon>
        <taxon>Gunneridae</taxon>
        <taxon>Pentapetalae</taxon>
        <taxon>asterids</taxon>
        <taxon>lamiids</taxon>
        <taxon>Lamiales</taxon>
        <taxon>Oleaceae</taxon>
        <taxon>Oleeae</taxon>
        <taxon>Olea</taxon>
    </lineage>
</organism>
<comment type="caution">
    <text evidence="1">The sequence shown here is derived from an EMBL/GenBank/DDBJ whole genome shotgun (WGS) entry which is preliminary data.</text>
</comment>
<evidence type="ECO:0000313" key="1">
    <source>
        <dbReference type="EMBL" id="CAA3025674.1"/>
    </source>
</evidence>
<accession>A0A8S0V4H9</accession>
<dbReference type="EMBL" id="CACTIH010009140">
    <property type="protein sequence ID" value="CAA3025674.1"/>
    <property type="molecule type" value="Genomic_DNA"/>
</dbReference>
<dbReference type="OrthoDB" id="5945798at2759"/>